<accession>A0AAU7DKP7</accession>
<sequence>MRRLLSILMLSVPMWAQSAPQEPQVTAPSATAPMRTEFHVQYVNGNNAYIDGGRDAGLQEGTAVVLKQDPTKASPGNTAIEPGVIGKLKVVAIASSSAVCEVELSSRNIVSGDVLSLPDSEVSKLVEKSALGNTRQYPMVISFSAGDPLDEEVRETLPRPPLPEVNQIRGRIGFDISSIREIGQGASVSNSYGMVFRADFTRMFGTHWNLNGYWRGNLRQNSSAYQSSIQDLINRTYLMSLTYMNPESRWSAGIGRLYVPYANSLETIDGAYGGMQFSKHAMLGMFAGSTPDPTAWDYNPQRRIGGLYVNVHGGNFDSFRYSTSTGYGVELLKWTVNRPFVFAENDFSFKRYFALYHSMQIDRPTANPGMAAVSTGIGQSLLSLRVEVHPRVTLDLTDTYFRDVPTYDPTLVGTGLLDKYLYQGINGGARIQFPRHITGYFSLGSSSDSTDPKSALNKMFGATVANIWKTGLTADVRLAQFDSSFASGKYTTITVSREMIDNLRLNLQFGRYTYTSPVASNSDSSFVNFLFESNLGAKLFFESMYTIQRGGTLNYNQWTSTLGYRFDNRTRTRKPESTNAP</sequence>
<reference evidence="2" key="1">
    <citation type="submission" date="2023-03" db="EMBL/GenBank/DDBJ databases">
        <title>Edaphobacter sp.</title>
        <authorList>
            <person name="Huber K.J."/>
            <person name="Papendorf J."/>
            <person name="Pilke C."/>
            <person name="Bunk B."/>
            <person name="Sproeer C."/>
            <person name="Pester M."/>
        </authorList>
    </citation>
    <scope>NUCLEOTIDE SEQUENCE</scope>
    <source>
        <strain evidence="2">DSM 110680</strain>
    </source>
</reference>
<protein>
    <submittedName>
        <fullName evidence="2">Uncharacterized protein</fullName>
    </submittedName>
</protein>
<name>A0AAU7DKP7_9BACT</name>
<evidence type="ECO:0000256" key="1">
    <source>
        <dbReference type="SAM" id="SignalP"/>
    </source>
</evidence>
<dbReference type="AlphaFoldDB" id="A0AAU7DKP7"/>
<organism evidence="2">
    <name type="scientific">Telmatobacter sp. DSM 110680</name>
    <dbReference type="NCBI Taxonomy" id="3036704"/>
    <lineage>
        <taxon>Bacteria</taxon>
        <taxon>Pseudomonadati</taxon>
        <taxon>Acidobacteriota</taxon>
        <taxon>Terriglobia</taxon>
        <taxon>Terriglobales</taxon>
        <taxon>Acidobacteriaceae</taxon>
        <taxon>Telmatobacter</taxon>
    </lineage>
</organism>
<feature type="chain" id="PRO_5043885025" evidence="1">
    <location>
        <begin position="19"/>
        <end position="581"/>
    </location>
</feature>
<gene>
    <name evidence="2" type="ORF">P8935_02395</name>
</gene>
<proteinExistence type="predicted"/>
<dbReference type="EMBL" id="CP121196">
    <property type="protein sequence ID" value="XBH18190.1"/>
    <property type="molecule type" value="Genomic_DNA"/>
</dbReference>
<feature type="signal peptide" evidence="1">
    <location>
        <begin position="1"/>
        <end position="18"/>
    </location>
</feature>
<keyword evidence="1" id="KW-0732">Signal</keyword>
<dbReference type="RefSeq" id="WP_348263413.1">
    <property type="nucleotide sequence ID" value="NZ_CP121196.1"/>
</dbReference>
<evidence type="ECO:0000313" key="2">
    <source>
        <dbReference type="EMBL" id="XBH18190.1"/>
    </source>
</evidence>